<feature type="compositionally biased region" description="Polar residues" evidence="1">
    <location>
        <begin position="78"/>
        <end position="93"/>
    </location>
</feature>
<name>A0ABD1W4L6_9LAMI</name>
<reference evidence="3" key="1">
    <citation type="submission" date="2024-07" db="EMBL/GenBank/DDBJ databases">
        <title>Two chromosome-level genome assemblies of Korean endemic species Abeliophyllum distichum and Forsythia ovata (Oleaceae).</title>
        <authorList>
            <person name="Jang H."/>
        </authorList>
    </citation>
    <scope>NUCLEOTIDE SEQUENCE [LARGE SCALE GENOMIC DNA]</scope>
</reference>
<accession>A0ABD1W4L6</accession>
<keyword evidence="3" id="KW-1185">Reference proteome</keyword>
<comment type="caution">
    <text evidence="2">The sequence shown here is derived from an EMBL/GenBank/DDBJ whole genome shotgun (WGS) entry which is preliminary data.</text>
</comment>
<evidence type="ECO:0000313" key="3">
    <source>
        <dbReference type="Proteomes" id="UP001604277"/>
    </source>
</evidence>
<dbReference type="AlphaFoldDB" id="A0ABD1W4L6"/>
<feature type="region of interest" description="Disordered" evidence="1">
    <location>
        <begin position="1"/>
        <end position="100"/>
    </location>
</feature>
<evidence type="ECO:0000256" key="1">
    <source>
        <dbReference type="SAM" id="MobiDB-lite"/>
    </source>
</evidence>
<dbReference type="Proteomes" id="UP001604277">
    <property type="component" value="Unassembled WGS sequence"/>
</dbReference>
<organism evidence="2 3">
    <name type="scientific">Forsythia ovata</name>
    <dbReference type="NCBI Taxonomy" id="205694"/>
    <lineage>
        <taxon>Eukaryota</taxon>
        <taxon>Viridiplantae</taxon>
        <taxon>Streptophyta</taxon>
        <taxon>Embryophyta</taxon>
        <taxon>Tracheophyta</taxon>
        <taxon>Spermatophyta</taxon>
        <taxon>Magnoliopsida</taxon>
        <taxon>eudicotyledons</taxon>
        <taxon>Gunneridae</taxon>
        <taxon>Pentapetalae</taxon>
        <taxon>asterids</taxon>
        <taxon>lamiids</taxon>
        <taxon>Lamiales</taxon>
        <taxon>Oleaceae</taxon>
        <taxon>Forsythieae</taxon>
        <taxon>Forsythia</taxon>
    </lineage>
</organism>
<dbReference type="EMBL" id="JBFOLJ010000004">
    <property type="protein sequence ID" value="KAL2543848.1"/>
    <property type="molecule type" value="Genomic_DNA"/>
</dbReference>
<feature type="compositionally biased region" description="Basic and acidic residues" evidence="1">
    <location>
        <begin position="10"/>
        <end position="20"/>
    </location>
</feature>
<proteinExistence type="predicted"/>
<evidence type="ECO:0000313" key="2">
    <source>
        <dbReference type="EMBL" id="KAL2543848.1"/>
    </source>
</evidence>
<protein>
    <submittedName>
        <fullName evidence="2">Uncharacterized protein</fullName>
    </submittedName>
</protein>
<gene>
    <name evidence="2" type="ORF">Fot_13081</name>
</gene>
<sequence length="100" mass="11044">MGFPETSNGDDNHVEDREDLIGEYQIQFIHRSSHSSSEGLSGQSSRWSSGGATTTQSTSLVEVRNDPSQRRQSPHHVSASSICLQSPNIQIERSQSDDEQ</sequence>
<feature type="compositionally biased region" description="Low complexity" evidence="1">
    <location>
        <begin position="34"/>
        <end position="59"/>
    </location>
</feature>